<keyword evidence="6" id="KW-0282">Flagellum</keyword>
<dbReference type="RefSeq" id="WP_006522067.1">
    <property type="nucleotide sequence ID" value="NC_021184.1"/>
</dbReference>
<dbReference type="GO" id="GO:0071978">
    <property type="term" value="P:bacterial-type flagellum-dependent swarming motility"/>
    <property type="evidence" value="ECO:0007669"/>
    <property type="project" value="TreeGrafter"/>
</dbReference>
<comment type="similarity">
    <text evidence="1 2">Belongs to the flagella basal body rod proteins family.</text>
</comment>
<dbReference type="GO" id="GO:0009425">
    <property type="term" value="C:bacterial-type flagellum basal body"/>
    <property type="evidence" value="ECO:0007669"/>
    <property type="project" value="UniProtKB-SubCell"/>
</dbReference>
<name>R4KPQ2_9FIRM</name>
<dbReference type="Pfam" id="PF06429">
    <property type="entry name" value="Flg_bbr_C"/>
    <property type="match status" value="1"/>
</dbReference>
<evidence type="ECO:0000313" key="6">
    <source>
        <dbReference type="EMBL" id="AGL01636.1"/>
    </source>
</evidence>
<evidence type="ECO:0000259" key="3">
    <source>
        <dbReference type="Pfam" id="PF00460"/>
    </source>
</evidence>
<dbReference type="AlphaFoldDB" id="R4KPQ2"/>
<organism evidence="6 7">
    <name type="scientific">Desulfoscipio gibsoniae DSM 7213</name>
    <dbReference type="NCBI Taxonomy" id="767817"/>
    <lineage>
        <taxon>Bacteria</taxon>
        <taxon>Bacillati</taxon>
        <taxon>Bacillota</taxon>
        <taxon>Clostridia</taxon>
        <taxon>Eubacteriales</taxon>
        <taxon>Desulfallaceae</taxon>
        <taxon>Desulfoscipio</taxon>
    </lineage>
</organism>
<accession>R4KPQ2</accession>
<evidence type="ECO:0000256" key="1">
    <source>
        <dbReference type="ARBA" id="ARBA00009677"/>
    </source>
</evidence>
<dbReference type="InterPro" id="IPR020013">
    <property type="entry name" value="Flagellar_FlgE/F/G"/>
</dbReference>
<dbReference type="Pfam" id="PF00460">
    <property type="entry name" value="Flg_bb_rod"/>
    <property type="match status" value="1"/>
</dbReference>
<dbReference type="Proteomes" id="UP000013520">
    <property type="component" value="Chromosome"/>
</dbReference>
<dbReference type="InterPro" id="IPR053967">
    <property type="entry name" value="LlgE_F_G-like_D1"/>
</dbReference>
<dbReference type="HOGENOM" id="CLU_013687_0_1_9"/>
<keyword evidence="7" id="KW-1185">Reference proteome</keyword>
<protein>
    <submittedName>
        <fullName evidence="6">Flagellar hook-basal body protein</fullName>
    </submittedName>
</protein>
<keyword evidence="6" id="KW-0966">Cell projection</keyword>
<dbReference type="EMBL" id="CP003273">
    <property type="protein sequence ID" value="AGL01636.1"/>
    <property type="molecule type" value="Genomic_DNA"/>
</dbReference>
<feature type="domain" description="Flagellar basal body rod protein N-terminal" evidence="3">
    <location>
        <begin position="5"/>
        <end position="35"/>
    </location>
</feature>
<dbReference type="PANTHER" id="PTHR30435">
    <property type="entry name" value="FLAGELLAR PROTEIN"/>
    <property type="match status" value="1"/>
</dbReference>
<dbReference type="PANTHER" id="PTHR30435:SF19">
    <property type="entry name" value="FLAGELLAR BASAL-BODY ROD PROTEIN FLGG"/>
    <property type="match status" value="1"/>
</dbReference>
<reference evidence="6 7" key="1">
    <citation type="submission" date="2012-01" db="EMBL/GenBank/DDBJ databases">
        <title>Complete sequence of Desulfotomaculum gibsoniae DSM 7213.</title>
        <authorList>
            <consortium name="US DOE Joint Genome Institute"/>
            <person name="Lucas S."/>
            <person name="Han J."/>
            <person name="Lapidus A."/>
            <person name="Cheng J.-F."/>
            <person name="Goodwin L."/>
            <person name="Pitluck S."/>
            <person name="Peters L."/>
            <person name="Ovchinnikova G."/>
            <person name="Teshima H."/>
            <person name="Detter J.C."/>
            <person name="Han C."/>
            <person name="Tapia R."/>
            <person name="Land M."/>
            <person name="Hauser L."/>
            <person name="Kyrpides N."/>
            <person name="Ivanova N."/>
            <person name="Pagani I."/>
            <person name="Parshina S."/>
            <person name="Plugge C."/>
            <person name="Muyzer G."/>
            <person name="Kuever J."/>
            <person name="Ivanova A."/>
            <person name="Nazina T."/>
            <person name="Klenk H.-P."/>
            <person name="Brambilla E."/>
            <person name="Spring S."/>
            <person name="Stams A.F."/>
            <person name="Woyke T."/>
        </authorList>
    </citation>
    <scope>NUCLEOTIDE SEQUENCE [LARGE SCALE GENOMIC DNA]</scope>
    <source>
        <strain evidence="6 7">DSM 7213</strain>
    </source>
</reference>
<dbReference type="InterPro" id="IPR001444">
    <property type="entry name" value="Flag_bb_rod_N"/>
</dbReference>
<dbReference type="NCBIfam" id="TIGR03506">
    <property type="entry name" value="FlgEFG_subfam"/>
    <property type="match status" value="1"/>
</dbReference>
<dbReference type="eggNOG" id="COG4786">
    <property type="taxonomic scope" value="Bacteria"/>
</dbReference>
<evidence type="ECO:0000256" key="2">
    <source>
        <dbReference type="RuleBase" id="RU362116"/>
    </source>
</evidence>
<dbReference type="KEGG" id="dgi:Desgi_2207"/>
<dbReference type="STRING" id="767817.Desgi_2207"/>
<keyword evidence="2" id="KW-0975">Bacterial flagellum</keyword>
<dbReference type="OrthoDB" id="9804559at2"/>
<dbReference type="Pfam" id="PF22692">
    <property type="entry name" value="LlgE_F_G_D1"/>
    <property type="match status" value="1"/>
</dbReference>
<dbReference type="SUPFAM" id="SSF117143">
    <property type="entry name" value="Flagellar hook protein flgE"/>
    <property type="match status" value="1"/>
</dbReference>
<gene>
    <name evidence="6" type="ORF">Desgi_2207</name>
</gene>
<comment type="subcellular location">
    <subcellularLocation>
        <location evidence="2">Bacterial flagellum basal body</location>
    </subcellularLocation>
</comment>
<sequence>MFNSLNTEGSNLSAKIQKLDVVANNIANLNTTGFKRQSVNFVELLEKSLVQSEQQDNNENKASGVHGGGVAVTKRHFNQGLLKYTGRPLDLAIEGKGFFQITDNDGKIYYTRDGSFHVDADGRISNSQGYKLIDEELPDNYSDLAINDTGEISCKDENGDLQVVGQIELAVFKSPSQELNALGDSLFIPHDENNTPDSVIPGKETGFIRQGNLETSNVDLVMEMKLLIETQRSIQFNGKTITTVDQMWNITNNLQK</sequence>
<proteinExistence type="inferred from homology"/>
<evidence type="ECO:0000259" key="4">
    <source>
        <dbReference type="Pfam" id="PF06429"/>
    </source>
</evidence>
<feature type="domain" description="Flagellar hook protein FlgE/F/G-like D1" evidence="5">
    <location>
        <begin position="92"/>
        <end position="153"/>
    </location>
</feature>
<feature type="domain" description="Flagellar basal-body/hook protein C-terminal" evidence="4">
    <location>
        <begin position="209"/>
        <end position="254"/>
    </location>
</feature>
<dbReference type="InterPro" id="IPR037925">
    <property type="entry name" value="FlgE/F/G-like"/>
</dbReference>
<evidence type="ECO:0000313" key="7">
    <source>
        <dbReference type="Proteomes" id="UP000013520"/>
    </source>
</evidence>
<evidence type="ECO:0000259" key="5">
    <source>
        <dbReference type="Pfam" id="PF22692"/>
    </source>
</evidence>
<dbReference type="InterPro" id="IPR010930">
    <property type="entry name" value="Flg_bb/hook_C_dom"/>
</dbReference>
<keyword evidence="6" id="KW-0969">Cilium</keyword>